<feature type="transmembrane region" description="Helical" evidence="4">
    <location>
        <begin position="129"/>
        <end position="152"/>
    </location>
</feature>
<keyword evidence="2 4" id="KW-1133">Transmembrane helix</keyword>
<protein>
    <submittedName>
        <fullName evidence="6">Major Facilitator Superfamily protein</fullName>
    </submittedName>
</protein>
<dbReference type="InterPro" id="IPR036259">
    <property type="entry name" value="MFS_trans_sf"/>
</dbReference>
<organism evidence="6 7">
    <name type="scientific">Stieleria maiorica</name>
    <dbReference type="NCBI Taxonomy" id="2795974"/>
    <lineage>
        <taxon>Bacteria</taxon>
        <taxon>Pseudomonadati</taxon>
        <taxon>Planctomycetota</taxon>
        <taxon>Planctomycetia</taxon>
        <taxon>Pirellulales</taxon>
        <taxon>Pirellulaceae</taxon>
        <taxon>Stieleria</taxon>
    </lineage>
</organism>
<evidence type="ECO:0000313" key="7">
    <source>
        <dbReference type="Proteomes" id="UP000321353"/>
    </source>
</evidence>
<evidence type="ECO:0000313" key="6">
    <source>
        <dbReference type="EMBL" id="QEF99184.1"/>
    </source>
</evidence>
<name>A0A5B9MHS4_9BACT</name>
<proteinExistence type="predicted"/>
<feature type="transmembrane region" description="Helical" evidence="4">
    <location>
        <begin position="252"/>
        <end position="273"/>
    </location>
</feature>
<feature type="domain" description="Major facilitator superfamily (MFS) profile" evidence="5">
    <location>
        <begin position="246"/>
        <end position="468"/>
    </location>
</feature>
<evidence type="ECO:0000259" key="5">
    <source>
        <dbReference type="PROSITE" id="PS50850"/>
    </source>
</evidence>
<keyword evidence="3 4" id="KW-0472">Membrane</keyword>
<dbReference type="Gene3D" id="1.20.1250.20">
    <property type="entry name" value="MFS general substrate transporter like domains"/>
    <property type="match status" value="1"/>
</dbReference>
<dbReference type="RefSeq" id="WP_147868627.1">
    <property type="nucleotide sequence ID" value="NZ_CP036264.1"/>
</dbReference>
<dbReference type="AlphaFoldDB" id="A0A5B9MHS4"/>
<dbReference type="PANTHER" id="PTHR23526:SF2">
    <property type="entry name" value="MAJOR FACILITATOR SUPERFAMILY (MFS) PROFILE DOMAIN-CONTAINING PROTEIN"/>
    <property type="match status" value="1"/>
</dbReference>
<dbReference type="KEGG" id="smam:Mal15_32440"/>
<feature type="transmembrane region" description="Helical" evidence="4">
    <location>
        <begin position="102"/>
        <end position="123"/>
    </location>
</feature>
<dbReference type="GO" id="GO:0022857">
    <property type="term" value="F:transmembrane transporter activity"/>
    <property type="evidence" value="ECO:0007669"/>
    <property type="project" value="InterPro"/>
</dbReference>
<dbReference type="PROSITE" id="PS50850">
    <property type="entry name" value="MFS"/>
    <property type="match status" value="1"/>
</dbReference>
<evidence type="ECO:0000256" key="4">
    <source>
        <dbReference type="SAM" id="Phobius"/>
    </source>
</evidence>
<dbReference type="InterPro" id="IPR052528">
    <property type="entry name" value="Sugar_transport-like"/>
</dbReference>
<keyword evidence="1 4" id="KW-0812">Transmembrane</keyword>
<reference evidence="6 7" key="1">
    <citation type="submission" date="2019-02" db="EMBL/GenBank/DDBJ databases">
        <title>Planctomycetal bacteria perform biofilm scaping via a novel small molecule.</title>
        <authorList>
            <person name="Jeske O."/>
            <person name="Boedeker C."/>
            <person name="Wiegand S."/>
            <person name="Breitling P."/>
            <person name="Kallscheuer N."/>
            <person name="Jogler M."/>
            <person name="Rohde M."/>
            <person name="Petersen J."/>
            <person name="Medema M.H."/>
            <person name="Surup F."/>
            <person name="Jogler C."/>
        </authorList>
    </citation>
    <scope>NUCLEOTIDE SEQUENCE [LARGE SCALE GENOMIC DNA]</scope>
    <source>
        <strain evidence="6 7">Mal15</strain>
    </source>
</reference>
<dbReference type="PANTHER" id="PTHR23526">
    <property type="entry name" value="INTEGRAL MEMBRANE TRANSPORT PROTEIN-RELATED"/>
    <property type="match status" value="1"/>
</dbReference>
<keyword evidence="7" id="KW-1185">Reference proteome</keyword>
<feature type="transmembrane region" description="Helical" evidence="4">
    <location>
        <begin position="285"/>
        <end position="303"/>
    </location>
</feature>
<gene>
    <name evidence="6" type="ORF">Mal15_32440</name>
</gene>
<accession>A0A5B9MHS4</accession>
<evidence type="ECO:0000256" key="2">
    <source>
        <dbReference type="ARBA" id="ARBA00022989"/>
    </source>
</evidence>
<dbReference type="SUPFAM" id="SSF103473">
    <property type="entry name" value="MFS general substrate transporter"/>
    <property type="match status" value="1"/>
</dbReference>
<feature type="transmembrane region" description="Helical" evidence="4">
    <location>
        <begin position="315"/>
        <end position="332"/>
    </location>
</feature>
<sequence>MAVTIDDLNRFAITENRLNAQLENGTLQGHRLRGDLSASMIDGAAFGGMVGFGETYIAAFALAVGLGEMAAGMVSSVPLIAGGLMQLTSPTAIRVLKSHKRWVVLCAFLQAATFIPLLIAALLGSIDAVTLLLVASIYWGTGLATGPAWNTWIGTIVPRPIRARYFAHRTRVSQACVFAGFLIGGVLLQSFTALELGLVAFAILFGVAGLCRLLSTWMLIKQSEPVPLPPGMRAIPWKRVFHHLRASSGGKLLVYLFAVQAAVQMSGPFFTPFMLTKLEFSYGELSGLFSIAFLAKVISLSFWGRVANKLGAKTLLWIGSLGIVPISVLWVVSQNYAWLAAAQALSGVFWASYELAFFLLFFESIAEEERTSVLTIYNLLNTAAWVSGALVGGALLFHFEMSFNGYLILFALSSLGRLFALPLLLRVPHLIVDSDEMGVRTVAVRPGSASLDTPVLASLPDQIGNDAT</sequence>
<feature type="transmembrane region" description="Helical" evidence="4">
    <location>
        <begin position="374"/>
        <end position="399"/>
    </location>
</feature>
<dbReference type="Proteomes" id="UP000321353">
    <property type="component" value="Chromosome"/>
</dbReference>
<feature type="transmembrane region" description="Helical" evidence="4">
    <location>
        <begin position="338"/>
        <end position="362"/>
    </location>
</feature>
<evidence type="ECO:0000256" key="3">
    <source>
        <dbReference type="ARBA" id="ARBA00023136"/>
    </source>
</evidence>
<evidence type="ECO:0000256" key="1">
    <source>
        <dbReference type="ARBA" id="ARBA00022692"/>
    </source>
</evidence>
<dbReference type="EMBL" id="CP036264">
    <property type="protein sequence ID" value="QEF99184.1"/>
    <property type="molecule type" value="Genomic_DNA"/>
</dbReference>
<dbReference type="Pfam" id="PF07690">
    <property type="entry name" value="MFS_1"/>
    <property type="match status" value="1"/>
</dbReference>
<dbReference type="InterPro" id="IPR020846">
    <property type="entry name" value="MFS_dom"/>
</dbReference>
<feature type="transmembrane region" description="Helical" evidence="4">
    <location>
        <begin position="172"/>
        <end position="192"/>
    </location>
</feature>
<dbReference type="InterPro" id="IPR011701">
    <property type="entry name" value="MFS"/>
</dbReference>
<feature type="transmembrane region" description="Helical" evidence="4">
    <location>
        <begin position="198"/>
        <end position="220"/>
    </location>
</feature>
<feature type="transmembrane region" description="Helical" evidence="4">
    <location>
        <begin position="405"/>
        <end position="425"/>
    </location>
</feature>